<keyword evidence="5" id="KW-1185">Reference proteome</keyword>
<feature type="transmembrane region" description="Helical" evidence="3">
    <location>
        <begin position="87"/>
        <end position="109"/>
    </location>
</feature>
<dbReference type="AlphaFoldDB" id="A0A8J4PM42"/>
<dbReference type="InterPro" id="IPR047664">
    <property type="entry name" value="SWEET"/>
</dbReference>
<dbReference type="PANTHER" id="PTHR10791:SF30">
    <property type="entry name" value="SUGAR TRANSPORTER SWEET1"/>
    <property type="match status" value="1"/>
</dbReference>
<name>A0A8J4PM42_9MYCE</name>
<keyword evidence="2" id="KW-1003">Cell membrane</keyword>
<comment type="caution">
    <text evidence="4">The sequence shown here is derived from an EMBL/GenBank/DDBJ whole genome shotgun (WGS) entry which is preliminary data.</text>
</comment>
<comment type="subcellular location">
    <subcellularLocation>
        <location evidence="1">Cell membrane</location>
        <topology evidence="1">Multi-pass membrane protein</topology>
    </subcellularLocation>
</comment>
<feature type="transmembrane region" description="Helical" evidence="3">
    <location>
        <begin position="153"/>
        <end position="177"/>
    </location>
</feature>
<evidence type="ECO:0000313" key="5">
    <source>
        <dbReference type="Proteomes" id="UP000695562"/>
    </source>
</evidence>
<feature type="transmembrane region" description="Helical" evidence="3">
    <location>
        <begin position="215"/>
        <end position="237"/>
    </location>
</feature>
<evidence type="ECO:0000313" key="4">
    <source>
        <dbReference type="EMBL" id="KAF2069410.1"/>
    </source>
</evidence>
<dbReference type="GO" id="GO:0005886">
    <property type="term" value="C:plasma membrane"/>
    <property type="evidence" value="ECO:0007669"/>
    <property type="project" value="UniProtKB-SubCell"/>
</dbReference>
<evidence type="ECO:0000256" key="3">
    <source>
        <dbReference type="SAM" id="Phobius"/>
    </source>
</evidence>
<accession>A0A8J4PM42</accession>
<evidence type="ECO:0000256" key="1">
    <source>
        <dbReference type="ARBA" id="ARBA00004651"/>
    </source>
</evidence>
<dbReference type="PANTHER" id="PTHR10791">
    <property type="entry name" value="RAG1-ACTIVATING PROTEIN 1"/>
    <property type="match status" value="1"/>
</dbReference>
<dbReference type="Gene3D" id="1.20.1280.290">
    <property type="match status" value="1"/>
</dbReference>
<keyword evidence="3" id="KW-0812">Transmembrane</keyword>
<keyword evidence="3" id="KW-1133">Transmembrane helix</keyword>
<dbReference type="GO" id="GO:0051119">
    <property type="term" value="F:sugar transmembrane transporter activity"/>
    <property type="evidence" value="ECO:0007669"/>
    <property type="project" value="InterPro"/>
</dbReference>
<feature type="transmembrane region" description="Helical" evidence="3">
    <location>
        <begin position="121"/>
        <end position="141"/>
    </location>
</feature>
<evidence type="ECO:0000256" key="2">
    <source>
        <dbReference type="ARBA" id="ARBA00022475"/>
    </source>
</evidence>
<feature type="transmembrane region" description="Helical" evidence="3">
    <location>
        <begin position="32"/>
        <end position="49"/>
    </location>
</feature>
<proteinExistence type="predicted"/>
<gene>
    <name evidence="4" type="ORF">CYY_009267</name>
</gene>
<feature type="transmembrane region" description="Helical" evidence="3">
    <location>
        <begin position="189"/>
        <end position="209"/>
    </location>
</feature>
<feature type="transmembrane region" description="Helical" evidence="3">
    <location>
        <begin position="61"/>
        <end position="81"/>
    </location>
</feature>
<keyword evidence="3" id="KW-0472">Membrane</keyword>
<protein>
    <submittedName>
        <fullName evidence="4">Uncharacterized protein</fullName>
    </submittedName>
</protein>
<reference evidence="4" key="1">
    <citation type="submission" date="2020-01" db="EMBL/GenBank/DDBJ databases">
        <title>Development of genomics and gene disruption for Polysphondylium violaceum indicates a role for the polyketide synthase stlB in stalk morphogenesis.</title>
        <authorList>
            <person name="Narita B."/>
            <person name="Kawabe Y."/>
            <person name="Kin K."/>
            <person name="Saito T."/>
            <person name="Gibbs R."/>
            <person name="Kuspa A."/>
            <person name="Muzny D."/>
            <person name="Queller D."/>
            <person name="Richards S."/>
            <person name="Strassman J."/>
            <person name="Sucgang R."/>
            <person name="Worley K."/>
            <person name="Schaap P."/>
        </authorList>
    </citation>
    <scope>NUCLEOTIDE SEQUENCE</scope>
    <source>
        <strain evidence="4">QSvi11</strain>
    </source>
</reference>
<dbReference type="EMBL" id="AJWJ01000667">
    <property type="protein sequence ID" value="KAF2069410.1"/>
    <property type="molecule type" value="Genomic_DNA"/>
</dbReference>
<organism evidence="4 5">
    <name type="scientific">Polysphondylium violaceum</name>
    <dbReference type="NCBI Taxonomy" id="133409"/>
    <lineage>
        <taxon>Eukaryota</taxon>
        <taxon>Amoebozoa</taxon>
        <taxon>Evosea</taxon>
        <taxon>Eumycetozoa</taxon>
        <taxon>Dictyostelia</taxon>
        <taxon>Dictyosteliales</taxon>
        <taxon>Dictyosteliaceae</taxon>
        <taxon>Polysphondylium</taxon>
    </lineage>
</organism>
<dbReference type="Proteomes" id="UP000695562">
    <property type="component" value="Unassembled WGS sequence"/>
</dbReference>
<sequence>MEQSNSSTSIVDPTPNPLLDYGDEKWTFETQILYNVLTMNMILSLLLWVPKIKKERSTGEINIYPYLVMILRCLIVGTYFITTHDIRIWNCIVNFFGCIYGIGISFFFYHCCRDENQRKRIRYTCLILIVLGCFYVLLFFLNHKMHENDNGLINISGVFAILVDIVLAASPIPFILVMYKKRNLNSDRFSLSLSISIALVGMSSLFFYAAWKQCIYFYVSGSFLIALSVAQIALFYGCKHSVSKKDKVVPHHQLQQQKENLVQHPIIKESLEISIVGTCEP</sequence>